<name>A0A1H2EPS0_9PSED</name>
<feature type="transmembrane region" description="Helical" evidence="6">
    <location>
        <begin position="163"/>
        <end position="183"/>
    </location>
</feature>
<dbReference type="Proteomes" id="UP000243232">
    <property type="component" value="Chromosome I"/>
</dbReference>
<evidence type="ECO:0000256" key="3">
    <source>
        <dbReference type="ARBA" id="ARBA00022692"/>
    </source>
</evidence>
<comment type="similarity">
    <text evidence="2">Belongs to the TMEM86 family.</text>
</comment>
<dbReference type="STRING" id="364197.SAMN05216296_0979"/>
<evidence type="ECO:0000313" key="8">
    <source>
        <dbReference type="Proteomes" id="UP000243232"/>
    </source>
</evidence>
<dbReference type="AlphaFoldDB" id="A0A1H2EPS0"/>
<evidence type="ECO:0000256" key="2">
    <source>
        <dbReference type="ARBA" id="ARBA00007375"/>
    </source>
</evidence>
<dbReference type="InterPro" id="IPR012506">
    <property type="entry name" value="TMEM86B-like"/>
</dbReference>
<feature type="transmembrane region" description="Helical" evidence="6">
    <location>
        <begin position="195"/>
        <end position="213"/>
    </location>
</feature>
<evidence type="ECO:0000256" key="6">
    <source>
        <dbReference type="SAM" id="Phobius"/>
    </source>
</evidence>
<evidence type="ECO:0000256" key="1">
    <source>
        <dbReference type="ARBA" id="ARBA00004141"/>
    </source>
</evidence>
<comment type="subcellular location">
    <subcellularLocation>
        <location evidence="1">Membrane</location>
        <topology evidence="1">Multi-pass membrane protein</topology>
    </subcellularLocation>
</comment>
<accession>A0A1H2EPS0</accession>
<organism evidence="7 8">
    <name type="scientific">Pseudomonas pohangensis</name>
    <dbReference type="NCBI Taxonomy" id="364197"/>
    <lineage>
        <taxon>Bacteria</taxon>
        <taxon>Pseudomonadati</taxon>
        <taxon>Pseudomonadota</taxon>
        <taxon>Gammaproteobacteria</taxon>
        <taxon>Pseudomonadales</taxon>
        <taxon>Pseudomonadaceae</taxon>
        <taxon>Pseudomonas</taxon>
    </lineage>
</organism>
<evidence type="ECO:0000256" key="5">
    <source>
        <dbReference type="ARBA" id="ARBA00023136"/>
    </source>
</evidence>
<keyword evidence="8" id="KW-1185">Reference proteome</keyword>
<dbReference type="PANTHER" id="PTHR31885">
    <property type="entry name" value="GH04784P"/>
    <property type="match status" value="1"/>
</dbReference>
<dbReference type="GO" id="GO:0016787">
    <property type="term" value="F:hydrolase activity"/>
    <property type="evidence" value="ECO:0007669"/>
    <property type="project" value="TreeGrafter"/>
</dbReference>
<feature type="transmembrane region" description="Helical" evidence="6">
    <location>
        <begin position="75"/>
        <end position="96"/>
    </location>
</feature>
<proteinExistence type="inferred from homology"/>
<sequence>MRWLLLALITGLIFIYGLYIDSTTLRLLTKGLPVIALIFWLGAAPASTYRRWISLGLLFGLGGDILLDIPQEHLANQFVFGLGSFLIGHLAYIRAFTSDTRRLAPVGLLFALLCGGGMLGMLNSSPDGLGPLFLPVAVYALVISCMLWRAIARLGVRGIPRDSALLAAAGALLFVISDSLIGVNRFVQPFDEAKYAIIITYWLGQFGIAASAMRRNS</sequence>
<evidence type="ECO:0000256" key="4">
    <source>
        <dbReference type="ARBA" id="ARBA00022989"/>
    </source>
</evidence>
<evidence type="ECO:0000313" key="7">
    <source>
        <dbReference type="EMBL" id="SDT97172.1"/>
    </source>
</evidence>
<dbReference type="OrthoDB" id="8925650at2"/>
<reference evidence="8" key="1">
    <citation type="submission" date="2016-10" db="EMBL/GenBank/DDBJ databases">
        <authorList>
            <person name="Varghese N."/>
            <person name="Submissions S."/>
        </authorList>
    </citation>
    <scope>NUCLEOTIDE SEQUENCE [LARGE SCALE GENOMIC DNA]</scope>
    <source>
        <strain evidence="8">DSM 17875</strain>
    </source>
</reference>
<dbReference type="GO" id="GO:0016020">
    <property type="term" value="C:membrane"/>
    <property type="evidence" value="ECO:0007669"/>
    <property type="project" value="UniProtKB-SubCell"/>
</dbReference>
<dbReference type="PANTHER" id="PTHR31885:SF6">
    <property type="entry name" value="GH04784P"/>
    <property type="match status" value="1"/>
</dbReference>
<gene>
    <name evidence="7" type="ORF">SAMN05216296_0979</name>
</gene>
<keyword evidence="4 6" id="KW-1133">Transmembrane helix</keyword>
<keyword evidence="3 6" id="KW-0812">Transmembrane</keyword>
<dbReference type="Pfam" id="PF07947">
    <property type="entry name" value="YhhN"/>
    <property type="match status" value="1"/>
</dbReference>
<feature type="transmembrane region" description="Helical" evidence="6">
    <location>
        <begin position="103"/>
        <end position="122"/>
    </location>
</feature>
<keyword evidence="5 6" id="KW-0472">Membrane</keyword>
<feature type="transmembrane region" description="Helical" evidence="6">
    <location>
        <begin position="128"/>
        <end position="151"/>
    </location>
</feature>
<dbReference type="RefSeq" id="WP_090193358.1">
    <property type="nucleotide sequence ID" value="NZ_LT629785.1"/>
</dbReference>
<feature type="transmembrane region" description="Helical" evidence="6">
    <location>
        <begin position="27"/>
        <end position="45"/>
    </location>
</feature>
<protein>
    <submittedName>
        <fullName evidence="7">Uncharacterized membrane protein YhhN</fullName>
    </submittedName>
</protein>
<dbReference type="EMBL" id="LT629785">
    <property type="protein sequence ID" value="SDT97172.1"/>
    <property type="molecule type" value="Genomic_DNA"/>
</dbReference>